<dbReference type="Proteomes" id="UP000316770">
    <property type="component" value="Chromosome"/>
</dbReference>
<sequence>MPGLDRITSDPSVMYGQPCIRGMRVTVRRVLEALATYSDRQELSAEYPELEDEDVRQALAYAAANLDDKVLELRGA</sequence>
<name>A0A518IZ12_9BACT</name>
<dbReference type="AlphaFoldDB" id="A0A518IZ12"/>
<reference evidence="1 2" key="1">
    <citation type="submission" date="2019-02" db="EMBL/GenBank/DDBJ databases">
        <title>Deep-cultivation of Planctomycetes and their phenomic and genomic characterization uncovers novel biology.</title>
        <authorList>
            <person name="Wiegand S."/>
            <person name="Jogler M."/>
            <person name="Boedeker C."/>
            <person name="Pinto D."/>
            <person name="Vollmers J."/>
            <person name="Rivas-Marin E."/>
            <person name="Kohn T."/>
            <person name="Peeters S.H."/>
            <person name="Heuer A."/>
            <person name="Rast P."/>
            <person name="Oberbeckmann S."/>
            <person name="Bunk B."/>
            <person name="Jeske O."/>
            <person name="Meyerdierks A."/>
            <person name="Storesund J.E."/>
            <person name="Kallscheuer N."/>
            <person name="Luecker S."/>
            <person name="Lage O.M."/>
            <person name="Pohl T."/>
            <person name="Merkel B.J."/>
            <person name="Hornburger P."/>
            <person name="Mueller R.-W."/>
            <person name="Bruemmer F."/>
            <person name="Labrenz M."/>
            <person name="Spormann A.M."/>
            <person name="Op den Camp H."/>
            <person name="Overmann J."/>
            <person name="Amann R."/>
            <person name="Jetten M.S.M."/>
            <person name="Mascher T."/>
            <person name="Medema M.H."/>
            <person name="Devos D.P."/>
            <person name="Kaster A.-K."/>
            <person name="Ovreas L."/>
            <person name="Rohde M."/>
            <person name="Galperin M.Y."/>
            <person name="Jogler C."/>
        </authorList>
    </citation>
    <scope>NUCLEOTIDE SEQUENCE [LARGE SCALE GENOMIC DNA]</scope>
    <source>
        <strain evidence="1 2">Mal33</strain>
    </source>
</reference>
<dbReference type="SUPFAM" id="SSF46689">
    <property type="entry name" value="Homeodomain-like"/>
    <property type="match status" value="1"/>
</dbReference>
<keyword evidence="2" id="KW-1185">Reference proteome</keyword>
<evidence type="ECO:0008006" key="3">
    <source>
        <dbReference type="Google" id="ProtNLM"/>
    </source>
</evidence>
<accession>A0A518IZ12</accession>
<dbReference type="PANTHER" id="PTHR34849:SF3">
    <property type="entry name" value="SSR2962 PROTEIN"/>
    <property type="match status" value="1"/>
</dbReference>
<dbReference type="InterPro" id="IPR036388">
    <property type="entry name" value="WH-like_DNA-bd_sf"/>
</dbReference>
<dbReference type="InterPro" id="IPR007367">
    <property type="entry name" value="DUF433"/>
</dbReference>
<evidence type="ECO:0000313" key="1">
    <source>
        <dbReference type="EMBL" id="QDV58324.1"/>
    </source>
</evidence>
<evidence type="ECO:0000313" key="2">
    <source>
        <dbReference type="Proteomes" id="UP000316770"/>
    </source>
</evidence>
<dbReference type="RefSeq" id="WP_145288584.1">
    <property type="nucleotide sequence ID" value="NZ_CP036318.1"/>
</dbReference>
<dbReference type="Pfam" id="PF04255">
    <property type="entry name" value="DUF433"/>
    <property type="match status" value="1"/>
</dbReference>
<protein>
    <recommendedName>
        <fullName evidence="3">DUF433 domain-containing protein</fullName>
    </recommendedName>
</protein>
<dbReference type="Gene3D" id="1.10.10.10">
    <property type="entry name" value="Winged helix-like DNA-binding domain superfamily/Winged helix DNA-binding domain"/>
    <property type="match status" value="1"/>
</dbReference>
<dbReference type="EMBL" id="CP036318">
    <property type="protein sequence ID" value="QDV58324.1"/>
    <property type="molecule type" value="Genomic_DNA"/>
</dbReference>
<organism evidence="1 2">
    <name type="scientific">Rosistilla oblonga</name>
    <dbReference type="NCBI Taxonomy" id="2527990"/>
    <lineage>
        <taxon>Bacteria</taxon>
        <taxon>Pseudomonadati</taxon>
        <taxon>Planctomycetota</taxon>
        <taxon>Planctomycetia</taxon>
        <taxon>Pirellulales</taxon>
        <taxon>Pirellulaceae</taxon>
        <taxon>Rosistilla</taxon>
    </lineage>
</organism>
<gene>
    <name evidence="1" type="ORF">Mal33_43420</name>
</gene>
<proteinExistence type="predicted"/>
<dbReference type="InterPro" id="IPR009057">
    <property type="entry name" value="Homeodomain-like_sf"/>
</dbReference>
<dbReference type="PANTHER" id="PTHR34849">
    <property type="entry name" value="SSL5025 PROTEIN"/>
    <property type="match status" value="1"/>
</dbReference>